<name>A0ABU9VT35_9CLOT</name>
<dbReference type="Pfam" id="PF01487">
    <property type="entry name" value="DHquinase_I"/>
    <property type="match status" value="1"/>
</dbReference>
<keyword evidence="6" id="KW-1185">Reference proteome</keyword>
<dbReference type="NCBIfam" id="TIGR01093">
    <property type="entry name" value="aroD"/>
    <property type="match status" value="1"/>
</dbReference>
<evidence type="ECO:0000256" key="4">
    <source>
        <dbReference type="HAMAP-Rule" id="MF_00214"/>
    </source>
</evidence>
<feature type="active site" description="Proton donor/acceptor" evidence="4">
    <location>
        <position position="144"/>
    </location>
</feature>
<feature type="active site" description="Schiff-base intermediate with substrate" evidence="4">
    <location>
        <position position="171"/>
    </location>
</feature>
<comment type="caution">
    <text evidence="4">Lacks conserved residue(s) required for the propagation of feature annotation.</text>
</comment>
<dbReference type="EMBL" id="JBCITM010000002">
    <property type="protein sequence ID" value="MEN1759304.1"/>
    <property type="molecule type" value="Genomic_DNA"/>
</dbReference>
<dbReference type="Gene3D" id="3.20.20.70">
    <property type="entry name" value="Aldolase class I"/>
    <property type="match status" value="1"/>
</dbReference>
<dbReference type="InterPro" id="IPR001381">
    <property type="entry name" value="DHquinase_I"/>
</dbReference>
<feature type="binding site" evidence="4">
    <location>
        <position position="214"/>
    </location>
    <ligand>
        <name>3-dehydroquinate</name>
        <dbReference type="ChEBI" id="CHEBI:32364"/>
    </ligand>
</feature>
<gene>
    <name evidence="4 5" type="primary">aroD</name>
    <name evidence="5" type="ORF">AAIG11_02355</name>
</gene>
<dbReference type="RefSeq" id="WP_343184677.1">
    <property type="nucleotide sequence ID" value="NZ_JBCITM010000002.1"/>
</dbReference>
<comment type="similarity">
    <text evidence="4">Belongs to the type-I 3-dehydroquinase family.</text>
</comment>
<evidence type="ECO:0000256" key="2">
    <source>
        <dbReference type="ARBA" id="ARBA00023239"/>
    </source>
</evidence>
<proteinExistence type="inferred from homology"/>
<feature type="binding site" evidence="4">
    <location>
        <begin position="47"/>
        <end position="49"/>
    </location>
    <ligand>
        <name>3-dehydroquinate</name>
        <dbReference type="ChEBI" id="CHEBI:32364"/>
    </ligand>
</feature>
<comment type="function">
    <text evidence="4">Involved in the third step of the chorismate pathway, which leads to the biosynthesis of aromatic amino acids. Catalyzes the cis-dehydration of 3-dehydroquinate (DHQ) and introduces the first double bond of the aromatic ring to yield 3-dehydroshikimate.</text>
</comment>
<comment type="pathway">
    <text evidence="4">Metabolic intermediate biosynthesis; chorismate biosynthesis; chorismate from D-erythrose 4-phosphate and phosphoenolpyruvate: step 3/7.</text>
</comment>
<comment type="catalytic activity">
    <reaction evidence="1 4">
        <text>3-dehydroquinate = 3-dehydroshikimate + H2O</text>
        <dbReference type="Rhea" id="RHEA:21096"/>
        <dbReference type="ChEBI" id="CHEBI:15377"/>
        <dbReference type="ChEBI" id="CHEBI:16630"/>
        <dbReference type="ChEBI" id="CHEBI:32364"/>
        <dbReference type="EC" id="4.2.1.10"/>
    </reaction>
</comment>
<comment type="subunit">
    <text evidence="4">Homodimer.</text>
</comment>
<keyword evidence="2 4" id="KW-0456">Lyase</keyword>
<sequence length="262" mass="28671">MKRIVRVKDVSIGEGPPKVCAPMVGDTLSLLEEEAEIINELACDLVEWRVDFFSGVMSIDSVKKALKHIRSILMEKPLIFTFRNKAEGGQCEIDAVYYQELLSAVMQTRLVDLVDVELMMKDAMILDLVTTARKYQVSVIISSHDFNRTPSVEEMVQRMLKAAELGGDIPKLAVMPRCSADVLALMEATRCVKEDNGVGPLITMAMGGLGMISRLAGEVYGSDLTFGAAKAASAPGQIAAAELQQVIQLIHQNMPAINEQKE</sequence>
<feature type="binding site" evidence="4">
    <location>
        <position position="83"/>
    </location>
    <ligand>
        <name>3-dehydroquinate</name>
        <dbReference type="ChEBI" id="CHEBI:32364"/>
    </ligand>
</feature>
<dbReference type="GO" id="GO:0003855">
    <property type="term" value="F:3-dehydroquinate dehydratase activity"/>
    <property type="evidence" value="ECO:0007669"/>
    <property type="project" value="UniProtKB-EC"/>
</dbReference>
<evidence type="ECO:0000256" key="3">
    <source>
        <dbReference type="ARBA" id="ARBA00023270"/>
    </source>
</evidence>
<keyword evidence="4" id="KW-0028">Amino-acid biosynthesis</keyword>
<dbReference type="PANTHER" id="PTHR43699">
    <property type="entry name" value="3-DEHYDROQUINATE DEHYDRATASE"/>
    <property type="match status" value="1"/>
</dbReference>
<dbReference type="InterPro" id="IPR050146">
    <property type="entry name" value="Type-I_3-dehydroquinase"/>
</dbReference>
<protein>
    <recommendedName>
        <fullName evidence="4">3-dehydroquinate dehydratase</fullName>
        <shortName evidence="4">3-dehydroquinase</shortName>
        <ecNumber evidence="4">4.2.1.10</ecNumber>
    </recommendedName>
    <alternativeName>
        <fullName evidence="4">Type I DHQase</fullName>
    </alternativeName>
    <alternativeName>
        <fullName evidence="4">Type I dehydroquinase</fullName>
        <shortName evidence="4">DHQ1</shortName>
    </alternativeName>
</protein>
<comment type="caution">
    <text evidence="5">The sequence shown here is derived from an EMBL/GenBank/DDBJ whole genome shotgun (WGS) entry which is preliminary data.</text>
</comment>
<dbReference type="InterPro" id="IPR013785">
    <property type="entry name" value="Aldolase_TIM"/>
</dbReference>
<evidence type="ECO:0000256" key="1">
    <source>
        <dbReference type="ARBA" id="ARBA00001864"/>
    </source>
</evidence>
<dbReference type="EC" id="4.2.1.10" evidence="4"/>
<evidence type="ECO:0000313" key="6">
    <source>
        <dbReference type="Proteomes" id="UP001407405"/>
    </source>
</evidence>
<keyword evidence="3 4" id="KW-0704">Schiff base</keyword>
<dbReference type="CDD" id="cd00502">
    <property type="entry name" value="DHQase_I"/>
    <property type="match status" value="1"/>
</dbReference>
<accession>A0ABU9VT35</accession>
<feature type="binding site" evidence="4">
    <location>
        <position position="233"/>
    </location>
    <ligand>
        <name>3-dehydroquinate</name>
        <dbReference type="ChEBI" id="CHEBI:32364"/>
    </ligand>
</feature>
<dbReference type="HAMAP" id="MF_00214">
    <property type="entry name" value="AroD"/>
    <property type="match status" value="1"/>
</dbReference>
<dbReference type="Proteomes" id="UP001407405">
    <property type="component" value="Unassembled WGS sequence"/>
</dbReference>
<reference evidence="5 6" key="1">
    <citation type="submission" date="2024-04" db="EMBL/GenBank/DDBJ databases">
        <title>Genome sequencing and metabolic network reconstruction of aminoacids and betaine degradation by Anoxynatronum sibiricum.</title>
        <authorList>
            <person name="Detkova E.N."/>
            <person name="Boltjanskaja Y.V."/>
            <person name="Mardanov A.V."/>
            <person name="Kevbrin V."/>
        </authorList>
    </citation>
    <scope>NUCLEOTIDE SEQUENCE [LARGE SCALE GENOMIC DNA]</scope>
    <source>
        <strain evidence="5 6">Z-7981</strain>
    </source>
</reference>
<keyword evidence="4" id="KW-0057">Aromatic amino acid biosynthesis</keyword>
<dbReference type="SUPFAM" id="SSF51569">
    <property type="entry name" value="Aldolase"/>
    <property type="match status" value="1"/>
</dbReference>
<feature type="binding site" evidence="4">
    <location>
        <position position="237"/>
    </location>
    <ligand>
        <name>3-dehydroquinate</name>
        <dbReference type="ChEBI" id="CHEBI:32364"/>
    </ligand>
</feature>
<evidence type="ECO:0000313" key="5">
    <source>
        <dbReference type="EMBL" id="MEN1759304.1"/>
    </source>
</evidence>
<organism evidence="5 6">
    <name type="scientific">Anoxynatronum sibiricum</name>
    <dbReference type="NCBI Taxonomy" id="210623"/>
    <lineage>
        <taxon>Bacteria</taxon>
        <taxon>Bacillati</taxon>
        <taxon>Bacillota</taxon>
        <taxon>Clostridia</taxon>
        <taxon>Eubacteriales</taxon>
        <taxon>Clostridiaceae</taxon>
        <taxon>Anoxynatronum</taxon>
    </lineage>
</organism>
<dbReference type="PANTHER" id="PTHR43699:SF1">
    <property type="entry name" value="3-DEHYDROQUINATE DEHYDRATASE"/>
    <property type="match status" value="1"/>
</dbReference>